<dbReference type="EMBL" id="WHVB01000003">
    <property type="protein sequence ID" value="KAF8484969.1"/>
    <property type="molecule type" value="Genomic_DNA"/>
</dbReference>
<reference evidence="2" key="1">
    <citation type="submission" date="2019-10" db="EMBL/GenBank/DDBJ databases">
        <authorList>
            <consortium name="DOE Joint Genome Institute"/>
            <person name="Kuo A."/>
            <person name="Miyauchi S."/>
            <person name="Kiss E."/>
            <person name="Drula E."/>
            <person name="Kohler A."/>
            <person name="Sanchez-Garcia M."/>
            <person name="Andreopoulos B."/>
            <person name="Barry K.W."/>
            <person name="Bonito G."/>
            <person name="Buee M."/>
            <person name="Carver A."/>
            <person name="Chen C."/>
            <person name="Cichocki N."/>
            <person name="Clum A."/>
            <person name="Culley D."/>
            <person name="Crous P.W."/>
            <person name="Fauchery L."/>
            <person name="Girlanda M."/>
            <person name="Hayes R."/>
            <person name="Keri Z."/>
            <person name="LaButti K."/>
            <person name="Lipzen A."/>
            <person name="Lombard V."/>
            <person name="Magnuson J."/>
            <person name="Maillard F."/>
            <person name="Morin E."/>
            <person name="Murat C."/>
            <person name="Nolan M."/>
            <person name="Ohm R."/>
            <person name="Pangilinan J."/>
            <person name="Pereira M."/>
            <person name="Perotto S."/>
            <person name="Peter M."/>
            <person name="Riley R."/>
            <person name="Sitrit Y."/>
            <person name="Stielow B."/>
            <person name="Szollosi G."/>
            <person name="Zifcakova L."/>
            <person name="Stursova M."/>
            <person name="Spatafora J.W."/>
            <person name="Tedersoo L."/>
            <person name="Vaario L.-M."/>
            <person name="Yamada A."/>
            <person name="Yan M."/>
            <person name="Wang P."/>
            <person name="Xu J."/>
            <person name="Bruns T."/>
            <person name="Baldrian P."/>
            <person name="Vilgalys R."/>
            <person name="Henrissat B."/>
            <person name="Grigoriev I.V."/>
            <person name="Hibbett D."/>
            <person name="Nagy L.G."/>
            <person name="Martin F.M."/>
        </authorList>
    </citation>
    <scope>NUCLEOTIDE SEQUENCE</scope>
    <source>
        <strain evidence="2">Prilba</strain>
    </source>
</reference>
<dbReference type="Proteomes" id="UP000759537">
    <property type="component" value="Unassembled WGS sequence"/>
</dbReference>
<evidence type="ECO:0000256" key="1">
    <source>
        <dbReference type="SAM" id="MobiDB-lite"/>
    </source>
</evidence>
<evidence type="ECO:0000313" key="2">
    <source>
        <dbReference type="EMBL" id="KAF8484969.1"/>
    </source>
</evidence>
<feature type="compositionally biased region" description="Polar residues" evidence="1">
    <location>
        <begin position="126"/>
        <end position="137"/>
    </location>
</feature>
<feature type="compositionally biased region" description="Low complexity" evidence="1">
    <location>
        <begin position="247"/>
        <end position="256"/>
    </location>
</feature>
<feature type="compositionally biased region" description="Polar residues" evidence="1">
    <location>
        <begin position="38"/>
        <end position="63"/>
    </location>
</feature>
<feature type="region of interest" description="Disordered" evidence="1">
    <location>
        <begin position="1"/>
        <end position="63"/>
    </location>
</feature>
<gene>
    <name evidence="2" type="ORF">DFH94DRAFT_256371</name>
</gene>
<feature type="compositionally biased region" description="Low complexity" evidence="1">
    <location>
        <begin position="141"/>
        <end position="156"/>
    </location>
</feature>
<keyword evidence="3" id="KW-1185">Reference proteome</keyword>
<feature type="region of interest" description="Disordered" evidence="1">
    <location>
        <begin position="268"/>
        <end position="389"/>
    </location>
</feature>
<accession>A0A9P5N302</accession>
<feature type="compositionally biased region" description="Polar residues" evidence="1">
    <location>
        <begin position="1"/>
        <end position="14"/>
    </location>
</feature>
<comment type="caution">
    <text evidence="2">The sequence shown here is derived from an EMBL/GenBank/DDBJ whole genome shotgun (WGS) entry which is preliminary data.</text>
</comment>
<sequence length="430" mass="46386">MPTVSRSVINSGPTIPSFLPRPPLTPSRPRSKPLVHRTTPQSQRIVPSSQWSDDEQSNTASSLEANRDIFLLHRTEEYDSCPDELSLPPPSDVPSRSFSTSSLAPVKFRVPACPTFIELAGGQGCSRENSLDTGNAENTRRPLSLSGSSRFSLPSSNGLGPQDRGQCSQIEPTSQIDEIELKFLSQRLFVDPILSAQVNHCEVVPSVERSQPGRLQDWSLHSEAVVEQESSSTTSCREPSPPPSPLTPLSSSSPLLSNAMHRNIDTREANRSPSQQALHKAPESPAPRSSSELMVDLGMGGTAQPLPEAEIPMEDPTPREDGNTSIHPTPVRRRPLPDNVQSTISPAGDSPSPGHSRISHAKLRSLPDPTIELDSEGEEMSPASSFSIPATSQEMSLSFSASSCLDIVGTLPSEVGDFLEMVDSYAFSQT</sequence>
<dbReference type="AlphaFoldDB" id="A0A9P5N302"/>
<organism evidence="2 3">
    <name type="scientific">Russula ochroleuca</name>
    <dbReference type="NCBI Taxonomy" id="152965"/>
    <lineage>
        <taxon>Eukaryota</taxon>
        <taxon>Fungi</taxon>
        <taxon>Dikarya</taxon>
        <taxon>Basidiomycota</taxon>
        <taxon>Agaricomycotina</taxon>
        <taxon>Agaricomycetes</taxon>
        <taxon>Russulales</taxon>
        <taxon>Russulaceae</taxon>
        <taxon>Russula</taxon>
    </lineage>
</organism>
<proteinExistence type="predicted"/>
<protein>
    <submittedName>
        <fullName evidence="2">Uncharacterized protein</fullName>
    </submittedName>
</protein>
<dbReference type="OrthoDB" id="3188703at2759"/>
<feature type="region of interest" description="Disordered" evidence="1">
    <location>
        <begin position="223"/>
        <end position="256"/>
    </location>
</feature>
<feature type="region of interest" description="Disordered" evidence="1">
    <location>
        <begin position="124"/>
        <end position="169"/>
    </location>
</feature>
<evidence type="ECO:0000313" key="3">
    <source>
        <dbReference type="Proteomes" id="UP000759537"/>
    </source>
</evidence>
<name>A0A9P5N302_9AGAM</name>
<reference evidence="2" key="2">
    <citation type="journal article" date="2020" name="Nat. Commun.">
        <title>Large-scale genome sequencing of mycorrhizal fungi provides insights into the early evolution of symbiotic traits.</title>
        <authorList>
            <person name="Miyauchi S."/>
            <person name="Kiss E."/>
            <person name="Kuo A."/>
            <person name="Drula E."/>
            <person name="Kohler A."/>
            <person name="Sanchez-Garcia M."/>
            <person name="Morin E."/>
            <person name="Andreopoulos B."/>
            <person name="Barry K.W."/>
            <person name="Bonito G."/>
            <person name="Buee M."/>
            <person name="Carver A."/>
            <person name="Chen C."/>
            <person name="Cichocki N."/>
            <person name="Clum A."/>
            <person name="Culley D."/>
            <person name="Crous P.W."/>
            <person name="Fauchery L."/>
            <person name="Girlanda M."/>
            <person name="Hayes R.D."/>
            <person name="Keri Z."/>
            <person name="LaButti K."/>
            <person name="Lipzen A."/>
            <person name="Lombard V."/>
            <person name="Magnuson J."/>
            <person name="Maillard F."/>
            <person name="Murat C."/>
            <person name="Nolan M."/>
            <person name="Ohm R.A."/>
            <person name="Pangilinan J."/>
            <person name="Pereira M.F."/>
            <person name="Perotto S."/>
            <person name="Peter M."/>
            <person name="Pfister S."/>
            <person name="Riley R."/>
            <person name="Sitrit Y."/>
            <person name="Stielow J.B."/>
            <person name="Szollosi G."/>
            <person name="Zifcakova L."/>
            <person name="Stursova M."/>
            <person name="Spatafora J.W."/>
            <person name="Tedersoo L."/>
            <person name="Vaario L.M."/>
            <person name="Yamada A."/>
            <person name="Yan M."/>
            <person name="Wang P."/>
            <person name="Xu J."/>
            <person name="Bruns T."/>
            <person name="Baldrian P."/>
            <person name="Vilgalys R."/>
            <person name="Dunand C."/>
            <person name="Henrissat B."/>
            <person name="Grigoriev I.V."/>
            <person name="Hibbett D."/>
            <person name="Nagy L.G."/>
            <person name="Martin F.M."/>
        </authorList>
    </citation>
    <scope>NUCLEOTIDE SEQUENCE</scope>
    <source>
        <strain evidence="2">Prilba</strain>
    </source>
</reference>